<dbReference type="RefSeq" id="WP_015404390.1">
    <property type="nucleotide sequence ID" value="NC_020304.1"/>
</dbReference>
<organism evidence="2 3">
    <name type="scientific">Desulfocapsa sulfexigens (strain DSM 10523 / SB164P1)</name>
    <dbReference type="NCBI Taxonomy" id="1167006"/>
    <lineage>
        <taxon>Bacteria</taxon>
        <taxon>Pseudomonadati</taxon>
        <taxon>Thermodesulfobacteriota</taxon>
        <taxon>Desulfobulbia</taxon>
        <taxon>Desulfobulbales</taxon>
        <taxon>Desulfocapsaceae</taxon>
        <taxon>Desulfocapsa</taxon>
    </lineage>
</organism>
<feature type="chain" id="PRO_5004016718" description="Lipoprotein" evidence="1">
    <location>
        <begin position="23"/>
        <end position="323"/>
    </location>
</feature>
<dbReference type="eggNOG" id="ENOG502ZC1I">
    <property type="taxonomic scope" value="Bacteria"/>
</dbReference>
<feature type="signal peptide" evidence="1">
    <location>
        <begin position="1"/>
        <end position="22"/>
    </location>
</feature>
<protein>
    <recommendedName>
        <fullName evidence="4">Lipoprotein</fullName>
    </recommendedName>
</protein>
<evidence type="ECO:0000313" key="2">
    <source>
        <dbReference type="EMBL" id="AGF78702.1"/>
    </source>
</evidence>
<dbReference type="Proteomes" id="UP000011721">
    <property type="component" value="Chromosome"/>
</dbReference>
<dbReference type="OrthoDB" id="5405204at2"/>
<sequence length="323" mass="36080">MNNCLYFIFSFLFLCLTGCSLHSPGPSPDTNRYVGPTNRQDELITRFSPIFQVPGWDRPHNRIGLATAAKTDEVECISVDPDRSVIYAGTFPFSTANGNYSNLVYRIHFSDTPFSLFPFYLTAGKNPGILVIITMDNNQNPLLVTTVQTCGCYIAIVPTAHLSVTAYPEQWPDDNQNIYGELLPAILPPYSADDLLVIQVRPEIHRVSALSIISGDTPLDAPFIEAEVMNLESLKALQLPDGGSTSFYYQTWPLQGHVKGAIKPWESLLLSLISFDFYVGMDKEFTGTGTGANPFYTSLKVWNRRVSDMNDFPGFLKFYGWKL</sequence>
<dbReference type="EMBL" id="CP003985">
    <property type="protein sequence ID" value="AGF78702.1"/>
    <property type="molecule type" value="Genomic_DNA"/>
</dbReference>
<dbReference type="KEGG" id="dsf:UWK_02161"/>
<keyword evidence="3" id="KW-1185">Reference proteome</keyword>
<evidence type="ECO:0000313" key="3">
    <source>
        <dbReference type="Proteomes" id="UP000011721"/>
    </source>
</evidence>
<evidence type="ECO:0000256" key="1">
    <source>
        <dbReference type="SAM" id="SignalP"/>
    </source>
</evidence>
<accession>M1PAM1</accession>
<keyword evidence="1" id="KW-0732">Signal</keyword>
<dbReference type="AlphaFoldDB" id="M1PAM1"/>
<dbReference type="HOGENOM" id="CLU_838691_0_0_7"/>
<dbReference type="STRING" id="1167006.UWK_02161"/>
<name>M1PAM1_DESSD</name>
<gene>
    <name evidence="2" type="ordered locus">UWK_02161</name>
</gene>
<proteinExistence type="predicted"/>
<evidence type="ECO:0008006" key="4">
    <source>
        <dbReference type="Google" id="ProtNLM"/>
    </source>
</evidence>
<reference evidence="3" key="1">
    <citation type="journal article" date="2013" name="Stand. Genomic Sci.">
        <title>Complete genome sequence of Desulfocapsa sulfexigens, a marine deltaproteobacterium specialized in disproportionating inorganic sulfur compounds.</title>
        <authorList>
            <person name="Finster K.W."/>
            <person name="Kjeldsen K.U."/>
            <person name="Kube M."/>
            <person name="Reinhardt R."/>
            <person name="Mussmann M."/>
            <person name="Amann R."/>
            <person name="Schreiber L."/>
        </authorList>
    </citation>
    <scope>NUCLEOTIDE SEQUENCE [LARGE SCALE GENOMIC DNA]</scope>
    <source>
        <strain evidence="3">DSM 10523 / SB164P1</strain>
    </source>
</reference>